<keyword evidence="10" id="KW-1185">Reference proteome</keyword>
<dbReference type="EC" id="2.3.1.225" evidence="5"/>
<feature type="transmembrane region" description="Helical" evidence="5">
    <location>
        <begin position="548"/>
        <end position="572"/>
    </location>
</feature>
<dbReference type="Proteomes" id="UP001642484">
    <property type="component" value="Unassembled WGS sequence"/>
</dbReference>
<proteinExistence type="inferred from homology"/>
<keyword evidence="5" id="KW-0012">Acyltransferase</keyword>
<dbReference type="PANTHER" id="PTHR23150:SF19">
    <property type="entry name" value="FORMYLGLYCINE-GENERATING ENZYME"/>
    <property type="match status" value="1"/>
</dbReference>
<dbReference type="InterPro" id="IPR001594">
    <property type="entry name" value="Palmitoyltrfase_DHHC"/>
</dbReference>
<gene>
    <name evidence="9" type="ORF">CCMP2556_LOCUS22051</name>
</gene>
<accession>A0ABP0LPD9</accession>
<dbReference type="InterPro" id="IPR016187">
    <property type="entry name" value="CTDL_fold"/>
</dbReference>
<dbReference type="InterPro" id="IPR042095">
    <property type="entry name" value="SUMF_sf"/>
</dbReference>
<feature type="transmembrane region" description="Helical" evidence="5">
    <location>
        <begin position="692"/>
        <end position="715"/>
    </location>
</feature>
<dbReference type="Pfam" id="PF03781">
    <property type="entry name" value="FGE-sulfatase"/>
    <property type="match status" value="1"/>
</dbReference>
<feature type="region of interest" description="Disordered" evidence="6">
    <location>
        <begin position="517"/>
        <end position="536"/>
    </location>
</feature>
<reference evidence="9 10" key="1">
    <citation type="submission" date="2024-02" db="EMBL/GenBank/DDBJ databases">
        <authorList>
            <person name="Chen Y."/>
            <person name="Shah S."/>
            <person name="Dougan E. K."/>
            <person name="Thang M."/>
            <person name="Chan C."/>
        </authorList>
    </citation>
    <scope>NUCLEOTIDE SEQUENCE [LARGE SCALE GENOMIC DNA]</scope>
</reference>
<evidence type="ECO:0000313" key="9">
    <source>
        <dbReference type="EMBL" id="CAK9041069.1"/>
    </source>
</evidence>
<name>A0ABP0LPD9_9DINO</name>
<dbReference type="Pfam" id="PF01529">
    <property type="entry name" value="DHHC"/>
    <property type="match status" value="1"/>
</dbReference>
<evidence type="ECO:0000259" key="8">
    <source>
        <dbReference type="Pfam" id="PF03781"/>
    </source>
</evidence>
<evidence type="ECO:0000256" key="2">
    <source>
        <dbReference type="ARBA" id="ARBA00022692"/>
    </source>
</evidence>
<comment type="catalytic activity">
    <reaction evidence="5">
        <text>L-cysteinyl-[protein] + hexadecanoyl-CoA = S-hexadecanoyl-L-cysteinyl-[protein] + CoA</text>
        <dbReference type="Rhea" id="RHEA:36683"/>
        <dbReference type="Rhea" id="RHEA-COMP:10131"/>
        <dbReference type="Rhea" id="RHEA-COMP:11032"/>
        <dbReference type="ChEBI" id="CHEBI:29950"/>
        <dbReference type="ChEBI" id="CHEBI:57287"/>
        <dbReference type="ChEBI" id="CHEBI:57379"/>
        <dbReference type="ChEBI" id="CHEBI:74151"/>
        <dbReference type="EC" id="2.3.1.225"/>
    </reaction>
</comment>
<comment type="domain">
    <text evidence="5">The DHHC domain is required for palmitoyltransferase activity.</text>
</comment>
<evidence type="ECO:0000256" key="5">
    <source>
        <dbReference type="RuleBase" id="RU079119"/>
    </source>
</evidence>
<comment type="similarity">
    <text evidence="5">Belongs to the DHHC palmitoyltransferase family.</text>
</comment>
<feature type="domain" description="Sulfatase-modifying factor enzyme-like" evidence="8">
    <location>
        <begin position="207"/>
        <end position="478"/>
    </location>
</feature>
<evidence type="ECO:0000256" key="3">
    <source>
        <dbReference type="ARBA" id="ARBA00022989"/>
    </source>
</evidence>
<comment type="subcellular location">
    <subcellularLocation>
        <location evidence="1">Membrane</location>
        <topology evidence="1">Multi-pass membrane protein</topology>
    </subcellularLocation>
</comment>
<keyword evidence="5" id="KW-0808">Transferase</keyword>
<feature type="transmembrane region" description="Helical" evidence="5">
    <location>
        <begin position="736"/>
        <end position="756"/>
    </location>
</feature>
<dbReference type="InterPro" id="IPR051043">
    <property type="entry name" value="Sulfatase_Mod_Factor_Kinase"/>
</dbReference>
<organism evidence="9 10">
    <name type="scientific">Durusdinium trenchii</name>
    <dbReference type="NCBI Taxonomy" id="1381693"/>
    <lineage>
        <taxon>Eukaryota</taxon>
        <taxon>Sar</taxon>
        <taxon>Alveolata</taxon>
        <taxon>Dinophyceae</taxon>
        <taxon>Suessiales</taxon>
        <taxon>Symbiodiniaceae</taxon>
        <taxon>Durusdinium</taxon>
    </lineage>
</organism>
<keyword evidence="4 5" id="KW-0472">Membrane</keyword>
<dbReference type="SUPFAM" id="SSF56436">
    <property type="entry name" value="C-type lectin-like"/>
    <property type="match status" value="1"/>
</dbReference>
<dbReference type="PANTHER" id="PTHR23150">
    <property type="entry name" value="SULFATASE MODIFYING FACTOR 1, 2"/>
    <property type="match status" value="1"/>
</dbReference>
<evidence type="ECO:0000256" key="6">
    <source>
        <dbReference type="SAM" id="MobiDB-lite"/>
    </source>
</evidence>
<evidence type="ECO:0000313" key="10">
    <source>
        <dbReference type="Proteomes" id="UP001642484"/>
    </source>
</evidence>
<keyword evidence="3 5" id="KW-1133">Transmembrane helix</keyword>
<protein>
    <recommendedName>
        <fullName evidence="5">Palmitoyltransferase</fullName>
        <ecNumber evidence="5">2.3.1.225</ecNumber>
    </recommendedName>
</protein>
<sequence>MVWVRSFLHGLPRPFRSPCAEIDTSAAGWMSKSLGAAAMSTTEGRMSYKEILKRVSFAINRYLSYTKLELTEDYDPRDPSLTLQPHEHVMSCLDSLSTVAVRMGMVEQFPNLRNNYSLLFDYPTMECLARALYEGDDQLERLQKSDVPPMKPAPWAEPVATLEPELKPELQPFTQLTELKAKSWSDALYSETLIEERFVRQSDGMECILIPSADVHIGGGTAEAARCNEQPTHPVRLKSFLMDIEPVSVGAYVRFLNLASPPPTEAQLLDWCLLPLSDRRNLHVPVARYGNRWEVKEGVPVNWPMILVSWYGANAYSLWAHGKDWHDYKTATAGFLPSEAQWEYAARGETPRSFPWGDKADPELLNVCWEATLHADEALNSKPLRELPLKAVNLRMGHNPFGLRGMAGNVWQWCRDTYDPDFYCTPQARLPDAWNDGAGIRRSERGGSWVGGAHMARSSYRRGRCPEAKGRCLGFRCCAPPALLDASTTTGDASSHTSTDPALRTLPITARDAEARPLVQSDGPAAPGPEESKDETWDCSITTSSSMFFQMTMSVTLGVFIYEGTAYNLMFLGRVLPSVGKADFVPFFFLLFNAIWGMALVAYIRSFATGPGKVPFSWHEFVREVGPALPVVPSTARWAPGKATFCRKCSIPRPERAHHCNVSGFCVLRMDHYCPWINNCVGLGNYKFFLQLVIYGSFASFVGIATSLPEFVLCVGKICGFESDAWKEDLQITDMVAFLMFEGLAIFLCVLLVPMLCTHVPLACNNMTAIEGNYSNMSNPYDLGSKMANLEQILGSFGPDWFFPVKPFDPKGDGVSFPRWDEPMGPDQRPLADEEVLQGDQLWRVRYQVRAPVRPNPQEQEFDPLRTLTQWFNGVDQDPHDLTSPVSHQMGCVN</sequence>
<dbReference type="Gene3D" id="3.90.1580.10">
    <property type="entry name" value="paralog of FGE (formylglycine-generating enzyme)"/>
    <property type="match status" value="1"/>
</dbReference>
<feature type="transmembrane region" description="Helical" evidence="5">
    <location>
        <begin position="584"/>
        <end position="604"/>
    </location>
</feature>
<evidence type="ECO:0000256" key="4">
    <source>
        <dbReference type="ARBA" id="ARBA00023136"/>
    </source>
</evidence>
<dbReference type="PROSITE" id="PS50216">
    <property type="entry name" value="DHHC"/>
    <property type="match status" value="1"/>
</dbReference>
<dbReference type="InterPro" id="IPR005532">
    <property type="entry name" value="SUMF_dom"/>
</dbReference>
<evidence type="ECO:0000256" key="1">
    <source>
        <dbReference type="ARBA" id="ARBA00004141"/>
    </source>
</evidence>
<keyword evidence="2 5" id="KW-0812">Transmembrane</keyword>
<feature type="domain" description="Palmitoyltransferase DHHC" evidence="7">
    <location>
        <begin position="642"/>
        <end position="771"/>
    </location>
</feature>
<dbReference type="EMBL" id="CAXAMN010013514">
    <property type="protein sequence ID" value="CAK9041069.1"/>
    <property type="molecule type" value="Genomic_DNA"/>
</dbReference>
<evidence type="ECO:0000259" key="7">
    <source>
        <dbReference type="Pfam" id="PF01529"/>
    </source>
</evidence>
<comment type="caution">
    <text evidence="9">The sequence shown here is derived from an EMBL/GenBank/DDBJ whole genome shotgun (WGS) entry which is preliminary data.</text>
</comment>